<evidence type="ECO:0000313" key="7">
    <source>
        <dbReference type="EMBL" id="VAW78602.1"/>
    </source>
</evidence>
<feature type="domain" description="OB-fold nucleic acid binding" evidence="6">
    <location>
        <begin position="7"/>
        <end position="99"/>
    </location>
</feature>
<sequence length="445" mass="50040">MFERDIFTVSRLNKESRLLIETRFPTVWVEGEISNLAQPASGHVYFTLKDKKSQIRCAMFRNRRERVPFNLQDGIQVLARVKVSLYEARGDFQLIVEHLELSGEGALRQAFEALKNKLQIEGLFANETKRELPYFPQQIGIITSPTGAAVKDILSVLANRCPTIPVLIYPAVVQGDESVASLLTALKQAQAKPVCDVLIIARGGGSIEDLNSFNDETLARTIHACSIPIVSAIGHEIDFTIADFVSDWRSPTPSAAAEKVSPDQFELLARIASLAKRLAQVQQQQTLQLQQRLDWAQHRLQQQHPAHRVQILQQRLKELDQRQHYLIKQSLNQAVQQLHHIESRLLRLNPALSLPQRALQLDIQSKALRDALQQQLAQHQHKLNLLAQHLNTVSPLATLDRGYSIITTNDNQEVLCSTNSLKKGDQINAQLAKGSVDCTVNKVYK</sequence>
<keyword evidence="2" id="KW-0540">Nuclease</keyword>
<dbReference type="InterPro" id="IPR020579">
    <property type="entry name" value="Exonuc_VII_lsu_C"/>
</dbReference>
<dbReference type="EMBL" id="UOFL01000159">
    <property type="protein sequence ID" value="VAW78602.1"/>
    <property type="molecule type" value="Genomic_DNA"/>
</dbReference>
<dbReference type="Pfam" id="PF02601">
    <property type="entry name" value="Exonuc_VII_L"/>
    <property type="match status" value="1"/>
</dbReference>
<dbReference type="GO" id="GO:0003676">
    <property type="term" value="F:nucleic acid binding"/>
    <property type="evidence" value="ECO:0007669"/>
    <property type="project" value="InterPro"/>
</dbReference>
<evidence type="ECO:0000256" key="1">
    <source>
        <dbReference type="ARBA" id="ARBA00022490"/>
    </source>
</evidence>
<evidence type="ECO:0000256" key="2">
    <source>
        <dbReference type="ARBA" id="ARBA00022722"/>
    </source>
</evidence>
<dbReference type="EC" id="3.1.11.6" evidence="7"/>
<evidence type="ECO:0000256" key="3">
    <source>
        <dbReference type="ARBA" id="ARBA00022801"/>
    </source>
</evidence>
<evidence type="ECO:0000259" key="6">
    <source>
        <dbReference type="Pfam" id="PF13742"/>
    </source>
</evidence>
<name>A0A3B0YTI9_9ZZZZ</name>
<dbReference type="PANTHER" id="PTHR30008:SF0">
    <property type="entry name" value="EXODEOXYRIBONUCLEASE 7 LARGE SUBUNIT"/>
    <property type="match status" value="1"/>
</dbReference>
<dbReference type="Pfam" id="PF13742">
    <property type="entry name" value="tRNA_anti_2"/>
    <property type="match status" value="1"/>
</dbReference>
<dbReference type="GO" id="GO:0008855">
    <property type="term" value="F:exodeoxyribonuclease VII activity"/>
    <property type="evidence" value="ECO:0007669"/>
    <property type="project" value="UniProtKB-EC"/>
</dbReference>
<evidence type="ECO:0000256" key="4">
    <source>
        <dbReference type="ARBA" id="ARBA00022839"/>
    </source>
</evidence>
<keyword evidence="1" id="KW-0963">Cytoplasm</keyword>
<dbReference type="CDD" id="cd04489">
    <property type="entry name" value="ExoVII_LU_OBF"/>
    <property type="match status" value="1"/>
</dbReference>
<organism evidence="7">
    <name type="scientific">hydrothermal vent metagenome</name>
    <dbReference type="NCBI Taxonomy" id="652676"/>
    <lineage>
        <taxon>unclassified sequences</taxon>
        <taxon>metagenomes</taxon>
        <taxon>ecological metagenomes</taxon>
    </lineage>
</organism>
<evidence type="ECO:0000259" key="5">
    <source>
        <dbReference type="Pfam" id="PF02601"/>
    </source>
</evidence>
<gene>
    <name evidence="7" type="ORF">MNBD_GAMMA12-3164</name>
</gene>
<protein>
    <submittedName>
        <fullName evidence="7">Exodeoxyribonuclease VII large subunit</fullName>
        <ecNumber evidence="7">3.1.11.6</ecNumber>
    </submittedName>
</protein>
<dbReference type="GO" id="GO:0009318">
    <property type="term" value="C:exodeoxyribonuclease VII complex"/>
    <property type="evidence" value="ECO:0007669"/>
    <property type="project" value="InterPro"/>
</dbReference>
<keyword evidence="3 7" id="KW-0378">Hydrolase</keyword>
<feature type="domain" description="Exonuclease VII large subunit C-terminal" evidence="5">
    <location>
        <begin position="123"/>
        <end position="439"/>
    </location>
</feature>
<dbReference type="HAMAP" id="MF_00378">
    <property type="entry name" value="Exonuc_7_L"/>
    <property type="match status" value="1"/>
</dbReference>
<dbReference type="GO" id="GO:0006308">
    <property type="term" value="P:DNA catabolic process"/>
    <property type="evidence" value="ECO:0007669"/>
    <property type="project" value="InterPro"/>
</dbReference>
<dbReference type="PANTHER" id="PTHR30008">
    <property type="entry name" value="EXODEOXYRIBONUCLEASE 7 LARGE SUBUNIT"/>
    <property type="match status" value="1"/>
</dbReference>
<dbReference type="AlphaFoldDB" id="A0A3B0YTI9"/>
<dbReference type="NCBIfam" id="TIGR00237">
    <property type="entry name" value="xseA"/>
    <property type="match status" value="1"/>
</dbReference>
<keyword evidence="4" id="KW-0269">Exonuclease</keyword>
<dbReference type="InterPro" id="IPR025824">
    <property type="entry name" value="OB-fold_nuc-bd_dom"/>
</dbReference>
<accession>A0A3B0YTI9</accession>
<reference evidence="7" key="1">
    <citation type="submission" date="2018-06" db="EMBL/GenBank/DDBJ databases">
        <authorList>
            <person name="Zhirakovskaya E."/>
        </authorList>
    </citation>
    <scope>NUCLEOTIDE SEQUENCE</scope>
</reference>
<dbReference type="InterPro" id="IPR003753">
    <property type="entry name" value="Exonuc_VII_L"/>
</dbReference>
<proteinExistence type="inferred from homology"/>